<evidence type="ECO:0000313" key="2">
    <source>
        <dbReference type="EMBL" id="TFF18029.1"/>
    </source>
</evidence>
<dbReference type="AlphaFoldDB" id="A0A4Y8R900"/>
<gene>
    <name evidence="2" type="ORF">E3C22_22255</name>
</gene>
<reference evidence="2 3" key="1">
    <citation type="submission" date="2019-03" db="EMBL/GenBank/DDBJ databases">
        <title>Jiella endophytica sp. nov., a novel endophytic bacterium isolated from root of Ficus microcarpa Linn. f.</title>
        <authorList>
            <person name="Tuo L."/>
        </authorList>
    </citation>
    <scope>NUCLEOTIDE SEQUENCE [LARGE SCALE GENOMIC DNA]</scope>
    <source>
        <strain evidence="2 3">CBS5Q-3</strain>
    </source>
</reference>
<protein>
    <submittedName>
        <fullName evidence="2">TIGR02117 family protein</fullName>
    </submittedName>
</protein>
<name>A0A4Y8R900_9HYPH</name>
<dbReference type="EMBL" id="SOZD01000011">
    <property type="protein sequence ID" value="TFF18029.1"/>
    <property type="molecule type" value="Genomic_DNA"/>
</dbReference>
<evidence type="ECO:0000313" key="3">
    <source>
        <dbReference type="Proteomes" id="UP000298179"/>
    </source>
</evidence>
<dbReference type="NCBIfam" id="TIGR02117">
    <property type="entry name" value="chp_urease_rgn"/>
    <property type="match status" value="1"/>
</dbReference>
<accession>A0A4Y8R900</accession>
<organism evidence="2 3">
    <name type="scientific">Jiella endophytica</name>
    <dbReference type="NCBI Taxonomy" id="2558362"/>
    <lineage>
        <taxon>Bacteria</taxon>
        <taxon>Pseudomonadati</taxon>
        <taxon>Pseudomonadota</taxon>
        <taxon>Alphaproteobacteria</taxon>
        <taxon>Hyphomicrobiales</taxon>
        <taxon>Aurantimonadaceae</taxon>
        <taxon>Jiella</taxon>
    </lineage>
</organism>
<dbReference type="RefSeq" id="WP_134764090.1">
    <property type="nucleotide sequence ID" value="NZ_SOZD01000011.1"/>
</dbReference>
<feature type="transmembrane region" description="Helical" evidence="1">
    <location>
        <begin position="20"/>
        <end position="40"/>
    </location>
</feature>
<dbReference type="OrthoDB" id="211174at2"/>
<keyword evidence="3" id="KW-1185">Reference proteome</keyword>
<comment type="caution">
    <text evidence="2">The sequence shown here is derived from an EMBL/GenBank/DDBJ whole genome shotgun (WGS) entry which is preliminary data.</text>
</comment>
<dbReference type="Proteomes" id="UP000298179">
    <property type="component" value="Unassembled WGS sequence"/>
</dbReference>
<sequence>MASNKAGDSRNRRSLVARCLRSLVALVAVAALALLVGVVVPRGGPVSEGDDGPPRQILVLKGPIHSDIALPADPSTRQHFAFLADAGLPLDQLNAAWIIVGWGGRTFYTETPTWSDLRPVPLLRTLTGDAAALHVELAGVIDTRNPEVMSIDLSDKAYRDLVAAVLGSFTPGEDGRPREIVGAGYGEFDRFFEARWTFHLMSNCNSWTAAMLRKGGQTTGLWTPLPQALFLSLALHAD</sequence>
<dbReference type="Pfam" id="PF09601">
    <property type="entry name" value="DUF2459"/>
    <property type="match status" value="1"/>
</dbReference>
<keyword evidence="1" id="KW-0472">Membrane</keyword>
<keyword evidence="1" id="KW-1133">Transmembrane helix</keyword>
<keyword evidence="1" id="KW-0812">Transmembrane</keyword>
<evidence type="ECO:0000256" key="1">
    <source>
        <dbReference type="SAM" id="Phobius"/>
    </source>
</evidence>
<proteinExistence type="predicted"/>
<dbReference type="InterPro" id="IPR011727">
    <property type="entry name" value="CHP02117"/>
</dbReference>